<comment type="similarity">
    <text evidence="2 17">Belongs to the complex I subunit 2 family.</text>
</comment>
<evidence type="ECO:0000256" key="15">
    <source>
        <dbReference type="ARBA" id="ARBA00023136"/>
    </source>
</evidence>
<feature type="transmembrane region" description="Helical" evidence="17">
    <location>
        <begin position="185"/>
        <end position="216"/>
    </location>
</feature>
<comment type="catalytic activity">
    <reaction evidence="16 17">
        <text>a ubiquinone + NADH + 5 H(+)(in) = a ubiquinol + NAD(+) + 4 H(+)(out)</text>
        <dbReference type="Rhea" id="RHEA:29091"/>
        <dbReference type="Rhea" id="RHEA-COMP:9565"/>
        <dbReference type="Rhea" id="RHEA-COMP:9566"/>
        <dbReference type="ChEBI" id="CHEBI:15378"/>
        <dbReference type="ChEBI" id="CHEBI:16389"/>
        <dbReference type="ChEBI" id="CHEBI:17976"/>
        <dbReference type="ChEBI" id="CHEBI:57540"/>
        <dbReference type="ChEBI" id="CHEBI:57945"/>
        <dbReference type="EC" id="7.1.1.2"/>
    </reaction>
</comment>
<dbReference type="EMBL" id="OK046140">
    <property type="protein sequence ID" value="UEP17961.1"/>
    <property type="molecule type" value="Genomic_DNA"/>
</dbReference>
<keyword evidence="12 17" id="KW-0520">NAD</keyword>
<evidence type="ECO:0000256" key="5">
    <source>
        <dbReference type="ARBA" id="ARBA00022448"/>
    </source>
</evidence>
<dbReference type="PANTHER" id="PTHR46552">
    <property type="entry name" value="NADH-UBIQUINONE OXIDOREDUCTASE CHAIN 2"/>
    <property type="match status" value="1"/>
</dbReference>
<sequence>MIIMVVYFFFLLVSMVGAFISSNWFLIWLWVELNSLCLIPILSGDSSLRCVESTIKYYVFQAFGSVTFLLGILFRYFFYSNLSVLGDYGVIPYFLVVLGLCIKAGVFPLHFWFVDVISGLKFYEGAFVAVVSKVIPIYLLIILSGQSSLALYSLIGLGSVIIGSIFGLSQLQLRKILSLSSVSHLGWLIVLFPYLVIWVSGSLFFVYVLMTLPLFWIGGFYSVEHYFKVKGLWSNFSFVFVFVVSILSLAGFPPLLGFFYKWVMLYFLVIKGNYLMVAILILLSLVSLYFYLNLVFSLVSFSWSNVKFFLSGGGGFGWLLLVSLIVYHFLIFILTVYIGPLNVEFSLSKL</sequence>
<feature type="transmembrane region" description="Helical" evidence="17">
    <location>
        <begin position="316"/>
        <end position="339"/>
    </location>
</feature>
<dbReference type="GO" id="GO:0005743">
    <property type="term" value="C:mitochondrial inner membrane"/>
    <property type="evidence" value="ECO:0007669"/>
    <property type="project" value="UniProtKB-SubCell"/>
</dbReference>
<evidence type="ECO:0000313" key="19">
    <source>
        <dbReference type="EMBL" id="UEP17961.1"/>
    </source>
</evidence>
<proteinExistence type="inferred from homology"/>
<evidence type="ECO:0000256" key="17">
    <source>
        <dbReference type="RuleBase" id="RU003403"/>
    </source>
</evidence>
<dbReference type="GO" id="GO:0008137">
    <property type="term" value="F:NADH dehydrogenase (ubiquinone) activity"/>
    <property type="evidence" value="ECO:0007669"/>
    <property type="project" value="UniProtKB-EC"/>
</dbReference>
<evidence type="ECO:0000256" key="4">
    <source>
        <dbReference type="ARBA" id="ARBA00021008"/>
    </source>
</evidence>
<keyword evidence="9 17" id="KW-1278">Translocase</keyword>
<evidence type="ECO:0000259" key="18">
    <source>
        <dbReference type="Pfam" id="PF00361"/>
    </source>
</evidence>
<evidence type="ECO:0000256" key="16">
    <source>
        <dbReference type="ARBA" id="ARBA00049551"/>
    </source>
</evidence>
<dbReference type="Pfam" id="PF00361">
    <property type="entry name" value="Proton_antipo_M"/>
    <property type="match status" value="1"/>
</dbReference>
<dbReference type="GO" id="GO:0006120">
    <property type="term" value="P:mitochondrial electron transport, NADH to ubiquinone"/>
    <property type="evidence" value="ECO:0007669"/>
    <property type="project" value="InterPro"/>
</dbReference>
<evidence type="ECO:0000256" key="1">
    <source>
        <dbReference type="ARBA" id="ARBA00004448"/>
    </source>
</evidence>
<gene>
    <name evidence="19" type="primary">nad2</name>
</gene>
<feature type="transmembrane region" description="Helical" evidence="17">
    <location>
        <begin position="57"/>
        <end position="78"/>
    </location>
</feature>
<feature type="domain" description="NADH:quinone oxidoreductase/Mrp antiporter transmembrane" evidence="18">
    <location>
        <begin position="21"/>
        <end position="284"/>
    </location>
</feature>
<evidence type="ECO:0000256" key="12">
    <source>
        <dbReference type="ARBA" id="ARBA00023027"/>
    </source>
</evidence>
<protein>
    <recommendedName>
        <fullName evidence="4 17">NADH-ubiquinone oxidoreductase chain 2</fullName>
        <ecNumber evidence="3 17">7.1.1.2</ecNumber>
    </recommendedName>
</protein>
<keyword evidence="6 17" id="KW-0679">Respiratory chain</keyword>
<evidence type="ECO:0000256" key="3">
    <source>
        <dbReference type="ARBA" id="ARBA00012944"/>
    </source>
</evidence>
<feature type="transmembrane region" description="Helical" evidence="17">
    <location>
        <begin position="90"/>
        <end position="113"/>
    </location>
</feature>
<reference evidence="19" key="1">
    <citation type="submission" date="2021-09" db="EMBL/GenBank/DDBJ databases">
        <title>Ophiocreas oedipus mitochondrion, complete genome.</title>
        <authorList>
            <person name="Wang Z.Z."/>
            <person name="Zheng F.F."/>
        </authorList>
    </citation>
    <scope>NUCLEOTIDE SEQUENCE</scope>
</reference>
<keyword evidence="8 17" id="KW-0999">Mitochondrion inner membrane</keyword>
<geneLocation type="mitochondrion" evidence="19"/>
<keyword evidence="13 17" id="KW-0830">Ubiquinone</keyword>
<evidence type="ECO:0000256" key="2">
    <source>
        <dbReference type="ARBA" id="ARBA00007012"/>
    </source>
</evidence>
<evidence type="ECO:0000256" key="13">
    <source>
        <dbReference type="ARBA" id="ARBA00023075"/>
    </source>
</evidence>
<evidence type="ECO:0000256" key="10">
    <source>
        <dbReference type="ARBA" id="ARBA00022982"/>
    </source>
</evidence>
<keyword evidence="14 17" id="KW-0496">Mitochondrion</keyword>
<dbReference type="EC" id="7.1.1.2" evidence="3 17"/>
<dbReference type="PRINTS" id="PR01436">
    <property type="entry name" value="NADHDHGNASE2"/>
</dbReference>
<accession>A0A8K1RQ75</accession>
<keyword evidence="11 17" id="KW-1133">Transmembrane helix</keyword>
<evidence type="ECO:0000256" key="11">
    <source>
        <dbReference type="ARBA" id="ARBA00022989"/>
    </source>
</evidence>
<evidence type="ECO:0000256" key="14">
    <source>
        <dbReference type="ARBA" id="ARBA00023128"/>
    </source>
</evidence>
<keyword evidence="5" id="KW-0813">Transport</keyword>
<dbReference type="AlphaFoldDB" id="A0A8K1RQ75"/>
<keyword evidence="10 17" id="KW-0249">Electron transport</keyword>
<evidence type="ECO:0000256" key="6">
    <source>
        <dbReference type="ARBA" id="ARBA00022660"/>
    </source>
</evidence>
<evidence type="ECO:0000256" key="8">
    <source>
        <dbReference type="ARBA" id="ARBA00022792"/>
    </source>
</evidence>
<comment type="subcellular location">
    <subcellularLocation>
        <location evidence="1 17">Mitochondrion inner membrane</location>
        <topology evidence="1 17">Multi-pass membrane protein</topology>
    </subcellularLocation>
</comment>
<dbReference type="PANTHER" id="PTHR46552:SF1">
    <property type="entry name" value="NADH-UBIQUINONE OXIDOREDUCTASE CHAIN 2"/>
    <property type="match status" value="1"/>
</dbReference>
<name>A0A8K1RQ75_9ECHI</name>
<organism evidence="19">
    <name type="scientific">Ophiocreas oedipus</name>
    <dbReference type="NCBI Taxonomy" id="876696"/>
    <lineage>
        <taxon>Eukaryota</taxon>
        <taxon>Metazoa</taxon>
        <taxon>Echinodermata</taxon>
        <taxon>Eleutherozoa</taxon>
        <taxon>Asterozoa</taxon>
        <taxon>Ophiuroidea</taxon>
        <taxon>Ophiuridea</taxon>
        <taxon>Euryalida</taxon>
        <taxon>Asteroschematidae</taxon>
        <taxon>Ophiocreas</taxon>
    </lineage>
</organism>
<comment type="function">
    <text evidence="17">Core subunit of the mitochondrial membrane respiratory chain NADH dehydrogenase (Complex I) which catalyzes electron transfer from NADH through the respiratory chain, using ubiquinone as an electron acceptor. Essential for the catalytic activity and assembly of complex I.</text>
</comment>
<evidence type="ECO:0000256" key="7">
    <source>
        <dbReference type="ARBA" id="ARBA00022692"/>
    </source>
</evidence>
<keyword evidence="15 17" id="KW-0472">Membrane</keyword>
<feature type="transmembrane region" description="Helical" evidence="17">
    <location>
        <begin position="272"/>
        <end position="296"/>
    </location>
</feature>
<keyword evidence="7 17" id="KW-0812">Transmembrane</keyword>
<evidence type="ECO:0000256" key="9">
    <source>
        <dbReference type="ARBA" id="ARBA00022967"/>
    </source>
</evidence>
<feature type="transmembrane region" description="Helical" evidence="17">
    <location>
        <begin position="149"/>
        <end position="173"/>
    </location>
</feature>
<feature type="transmembrane region" description="Helical" evidence="17">
    <location>
        <begin position="236"/>
        <end position="260"/>
    </location>
</feature>
<dbReference type="InterPro" id="IPR050175">
    <property type="entry name" value="Complex_I_Subunit_2"/>
</dbReference>
<dbReference type="InterPro" id="IPR003917">
    <property type="entry name" value="NADH_UbQ_OxRdtase_chain2"/>
</dbReference>
<dbReference type="InterPro" id="IPR001750">
    <property type="entry name" value="ND/Mrp_TM"/>
</dbReference>
<feature type="transmembrane region" description="Helical" evidence="17">
    <location>
        <begin position="6"/>
        <end position="31"/>
    </location>
</feature>
<feature type="transmembrane region" description="Helical" evidence="17">
    <location>
        <begin position="125"/>
        <end position="143"/>
    </location>
</feature>